<dbReference type="EMBL" id="BK015797">
    <property type="protein sequence ID" value="DAE25451.1"/>
    <property type="molecule type" value="Genomic_DNA"/>
</dbReference>
<name>A0A8S5R2X9_9CAUD</name>
<proteinExistence type="predicted"/>
<reference evidence="1" key="1">
    <citation type="journal article" date="2021" name="Proc. Natl. Acad. Sci. U.S.A.">
        <title>A Catalog of Tens of Thousands of Viruses from Human Metagenomes Reveals Hidden Associations with Chronic Diseases.</title>
        <authorList>
            <person name="Tisza M.J."/>
            <person name="Buck C.B."/>
        </authorList>
    </citation>
    <scope>NUCLEOTIDE SEQUENCE</scope>
    <source>
        <strain evidence="1">Ct6d71</strain>
    </source>
</reference>
<evidence type="ECO:0000313" key="1">
    <source>
        <dbReference type="EMBL" id="DAE25451.1"/>
    </source>
</evidence>
<accession>A0A8S5R2X9</accession>
<sequence length="31" mass="3742">MYFILATMLLRLLVTRPLRCCMKKRTNVQNN</sequence>
<organism evidence="1">
    <name type="scientific">Siphoviridae sp. ct6d71</name>
    <dbReference type="NCBI Taxonomy" id="2826298"/>
    <lineage>
        <taxon>Viruses</taxon>
        <taxon>Duplodnaviria</taxon>
        <taxon>Heunggongvirae</taxon>
        <taxon>Uroviricota</taxon>
        <taxon>Caudoviricetes</taxon>
    </lineage>
</organism>
<protein>
    <submittedName>
        <fullName evidence="1">Uncharacterized protein</fullName>
    </submittedName>
</protein>